<protein>
    <submittedName>
        <fullName evidence="4">DUF2061 domain-containing protein</fullName>
    </submittedName>
</protein>
<keyword evidence="5" id="KW-1185">Reference proteome</keyword>
<evidence type="ECO:0000313" key="5">
    <source>
        <dbReference type="Proteomes" id="UP000500826"/>
    </source>
</evidence>
<dbReference type="Pfam" id="PF09834">
    <property type="entry name" value="DUF2061"/>
    <property type="match status" value="1"/>
</dbReference>
<dbReference type="EMBL" id="CP053418">
    <property type="protein sequence ID" value="QJW85668.1"/>
    <property type="molecule type" value="Genomic_DNA"/>
</dbReference>
<feature type="domain" description="DUF2061" evidence="3">
    <location>
        <begin position="13"/>
        <end position="61"/>
    </location>
</feature>
<keyword evidence="2" id="KW-0472">Membrane</keyword>
<sequence>MANFARANLTTLKKTASYYVMHITVAALVGYAVTGNLWMALTLSLVEPTVQAFAFFFHEKAGSGRGSGRPPPPAAFPCRASPRKSDPDKLVIPGICTANSAEVSASVLPYTIIEPVAAS</sequence>
<reference evidence="4 5" key="1">
    <citation type="submission" date="2020-05" db="EMBL/GenBank/DDBJ databases">
        <title>Ramlibacter rhizophilus sp. nov., isolated from rhizosphere soil of national flower Mugunghwa from South Korea.</title>
        <authorList>
            <person name="Zheng-Fei Y."/>
            <person name="Huan T."/>
        </authorList>
    </citation>
    <scope>NUCLEOTIDE SEQUENCE [LARGE SCALE GENOMIC DNA]</scope>
    <source>
        <strain evidence="4 5">H242</strain>
    </source>
</reference>
<dbReference type="InterPro" id="IPR018638">
    <property type="entry name" value="DUF2061_membrane"/>
</dbReference>
<dbReference type="Proteomes" id="UP000500826">
    <property type="component" value="Chromosome"/>
</dbReference>
<keyword evidence="2" id="KW-1133">Transmembrane helix</keyword>
<name>A0ABX6P6H5_9BURK</name>
<accession>A0ABX6P6H5</accession>
<reference evidence="4 5" key="2">
    <citation type="submission" date="2020-05" db="EMBL/GenBank/DDBJ databases">
        <authorList>
            <person name="Khan S.A."/>
            <person name="Jeon C.O."/>
            <person name="Chun B.H."/>
        </authorList>
    </citation>
    <scope>NUCLEOTIDE SEQUENCE [LARGE SCALE GENOMIC DNA]</scope>
    <source>
        <strain evidence="4 5">H242</strain>
    </source>
</reference>
<feature type="transmembrane region" description="Helical" evidence="2">
    <location>
        <begin position="16"/>
        <end position="33"/>
    </location>
</feature>
<evidence type="ECO:0000313" key="4">
    <source>
        <dbReference type="EMBL" id="QJW85668.1"/>
    </source>
</evidence>
<proteinExistence type="predicted"/>
<keyword evidence="2" id="KW-0812">Transmembrane</keyword>
<gene>
    <name evidence="4" type="ORF">HK414_27925</name>
</gene>
<organism evidence="4 5">
    <name type="scientific">Ramlibacter terrae</name>
    <dbReference type="NCBI Taxonomy" id="2732511"/>
    <lineage>
        <taxon>Bacteria</taxon>
        <taxon>Pseudomonadati</taxon>
        <taxon>Pseudomonadota</taxon>
        <taxon>Betaproteobacteria</taxon>
        <taxon>Burkholderiales</taxon>
        <taxon>Comamonadaceae</taxon>
        <taxon>Ramlibacter</taxon>
    </lineage>
</organism>
<feature type="region of interest" description="Disordered" evidence="1">
    <location>
        <begin position="62"/>
        <end position="86"/>
    </location>
</feature>
<evidence type="ECO:0000256" key="1">
    <source>
        <dbReference type="SAM" id="MobiDB-lite"/>
    </source>
</evidence>
<evidence type="ECO:0000259" key="3">
    <source>
        <dbReference type="Pfam" id="PF09834"/>
    </source>
</evidence>
<evidence type="ECO:0000256" key="2">
    <source>
        <dbReference type="SAM" id="Phobius"/>
    </source>
</evidence>